<reference evidence="3" key="1">
    <citation type="journal article" date="2019" name="Int. J. Syst. Evol. Microbiol.">
        <title>The Global Catalogue of Microorganisms (GCM) 10K type strain sequencing project: providing services to taxonomists for standard genome sequencing and annotation.</title>
        <authorList>
            <consortium name="The Broad Institute Genomics Platform"/>
            <consortium name="The Broad Institute Genome Sequencing Center for Infectious Disease"/>
            <person name="Wu L."/>
            <person name="Ma J."/>
        </authorList>
    </citation>
    <scope>NUCLEOTIDE SEQUENCE [LARGE SCALE GENOMIC DNA]</scope>
    <source>
        <strain evidence="3">JCM 9731</strain>
    </source>
</reference>
<evidence type="ECO:0000256" key="1">
    <source>
        <dbReference type="SAM" id="Phobius"/>
    </source>
</evidence>
<keyword evidence="1" id="KW-0472">Membrane</keyword>
<dbReference type="Pfam" id="PF07098">
    <property type="entry name" value="DUF1360"/>
    <property type="match status" value="1"/>
</dbReference>
<dbReference type="EMBL" id="BAAADJ010000015">
    <property type="protein sequence ID" value="GAA0325401.1"/>
    <property type="molecule type" value="Genomic_DNA"/>
</dbReference>
<organism evidence="2 3">
    <name type="scientific">Bacillus carboniphilus</name>
    <dbReference type="NCBI Taxonomy" id="86663"/>
    <lineage>
        <taxon>Bacteria</taxon>
        <taxon>Bacillati</taxon>
        <taxon>Bacillota</taxon>
        <taxon>Bacilli</taxon>
        <taxon>Bacillales</taxon>
        <taxon>Bacillaceae</taxon>
        <taxon>Bacillus</taxon>
    </lineage>
</organism>
<accession>A0ABP3FVD6</accession>
<protein>
    <submittedName>
        <fullName evidence="2">DUF1360 domain-containing protein</fullName>
    </submittedName>
</protein>
<dbReference type="Proteomes" id="UP001500782">
    <property type="component" value="Unassembled WGS sequence"/>
</dbReference>
<keyword evidence="3" id="KW-1185">Reference proteome</keyword>
<evidence type="ECO:0000313" key="2">
    <source>
        <dbReference type="EMBL" id="GAA0325401.1"/>
    </source>
</evidence>
<proteinExistence type="predicted"/>
<dbReference type="InterPro" id="IPR010773">
    <property type="entry name" value="Mycophage_PG1_Gp7"/>
</dbReference>
<sequence>MDVPSIFHFILLTLASFRLTRLIVFDKITEWIRRPFFIEWTEENENGEPETYIKPKDSGIKSWIGELLSCYWCTGIWSAIGLYIGYFYIPAVFSHVIIILAIAGVAALIETMVHFFQANQ</sequence>
<feature type="transmembrane region" description="Helical" evidence="1">
    <location>
        <begin position="63"/>
        <end position="86"/>
    </location>
</feature>
<feature type="transmembrane region" description="Helical" evidence="1">
    <location>
        <begin position="92"/>
        <end position="116"/>
    </location>
</feature>
<gene>
    <name evidence="2" type="ORF">GCM10008967_15040</name>
</gene>
<feature type="transmembrane region" description="Helical" evidence="1">
    <location>
        <begin position="6"/>
        <end position="24"/>
    </location>
</feature>
<dbReference type="RefSeq" id="WP_343797821.1">
    <property type="nucleotide sequence ID" value="NZ_BAAADJ010000015.1"/>
</dbReference>
<name>A0ABP3FVD6_9BACI</name>
<keyword evidence="1" id="KW-0812">Transmembrane</keyword>
<keyword evidence="1" id="KW-1133">Transmembrane helix</keyword>
<comment type="caution">
    <text evidence="2">The sequence shown here is derived from an EMBL/GenBank/DDBJ whole genome shotgun (WGS) entry which is preliminary data.</text>
</comment>
<evidence type="ECO:0000313" key="3">
    <source>
        <dbReference type="Proteomes" id="UP001500782"/>
    </source>
</evidence>